<dbReference type="InterPro" id="IPR013766">
    <property type="entry name" value="Thioredoxin_domain"/>
</dbReference>
<evidence type="ECO:0000313" key="4">
    <source>
        <dbReference type="EMBL" id="KYQ93623.1"/>
    </source>
</evidence>
<dbReference type="Proteomes" id="UP000076078">
    <property type="component" value="Unassembled WGS sequence"/>
</dbReference>
<feature type="chain" id="PRO_5007593338" description="Thioredoxin domain-containing protein" evidence="2">
    <location>
        <begin position="21"/>
        <end position="418"/>
    </location>
</feature>
<feature type="region of interest" description="Disordered" evidence="1">
    <location>
        <begin position="399"/>
        <end position="418"/>
    </location>
</feature>
<dbReference type="Gene3D" id="3.40.30.10">
    <property type="entry name" value="Glutaredoxin"/>
    <property type="match status" value="3"/>
</dbReference>
<evidence type="ECO:0000259" key="3">
    <source>
        <dbReference type="PROSITE" id="PS51352"/>
    </source>
</evidence>
<dbReference type="STRING" id="361077.A0A151ZI30"/>
<dbReference type="Pfam" id="PF13848">
    <property type="entry name" value="Thioredoxin_6"/>
    <property type="match status" value="1"/>
</dbReference>
<feature type="signal peptide" evidence="2">
    <location>
        <begin position="1"/>
        <end position="20"/>
    </location>
</feature>
<keyword evidence="2" id="KW-0732">Signal</keyword>
<dbReference type="PROSITE" id="PS51352">
    <property type="entry name" value="THIOREDOXIN_2"/>
    <property type="match status" value="1"/>
</dbReference>
<dbReference type="PROSITE" id="PS00194">
    <property type="entry name" value="THIOREDOXIN_1"/>
    <property type="match status" value="1"/>
</dbReference>
<protein>
    <recommendedName>
        <fullName evidence="3">Thioredoxin domain-containing protein</fullName>
    </recommendedName>
</protein>
<dbReference type="PRINTS" id="PR00421">
    <property type="entry name" value="THIOREDOXIN"/>
</dbReference>
<dbReference type="OrthoDB" id="427280at2759"/>
<dbReference type="AlphaFoldDB" id="A0A151ZI30"/>
<gene>
    <name evidence="4" type="ORF">DLAC_05005</name>
</gene>
<evidence type="ECO:0000256" key="2">
    <source>
        <dbReference type="SAM" id="SignalP"/>
    </source>
</evidence>
<sequence>MKFQSLFVLLNIILVVCASGGGFYENNPDVITLNSKDFAETVFGNNHIWLVEFYAPWCGHCKSLKPEYEKAAANLKGLVKVAAINCDVEKEACGYFDIKGFPTIKLFPAEQMPAPKLGKDAIQKVPIDYQGQRTAGELVKFALGKLKTYVKKVTPDTLEEFLSKPGAKALLFSNLEKTSNLYKGLSSDFQKSLPLGEYNKPSDEIKQRFGFEKVPELYVFPNEDSTNFIKYDGKLDYPSIYSFLEQFQSVDAKSTKKAPQSKTNQKPVETEPEYDHALQVVNSDQFDKLCLKGVLCSVSLFDLQSEDDKESNQQKIESLNQLAKEFKGRIKILYLDGSSQNQFIEQLDLSGLPNMFVFNPSKQRLTNYLGSFSKESLKEFYDDVLNGIKKSYPLKGTLPKFIDAPSNPKPTSKKHDEL</sequence>
<comment type="caution">
    <text evidence="4">The sequence shown here is derived from an EMBL/GenBank/DDBJ whole genome shotgun (WGS) entry which is preliminary data.</text>
</comment>
<organism evidence="4 5">
    <name type="scientific">Tieghemostelium lacteum</name>
    <name type="common">Slime mold</name>
    <name type="synonym">Dictyostelium lacteum</name>
    <dbReference type="NCBI Taxonomy" id="361077"/>
    <lineage>
        <taxon>Eukaryota</taxon>
        <taxon>Amoebozoa</taxon>
        <taxon>Evosea</taxon>
        <taxon>Eumycetozoa</taxon>
        <taxon>Dictyostelia</taxon>
        <taxon>Dictyosteliales</taxon>
        <taxon>Raperosteliaceae</taxon>
        <taxon>Tieghemostelium</taxon>
    </lineage>
</organism>
<dbReference type="FunCoup" id="A0A151ZI30">
    <property type="interactions" value="184"/>
</dbReference>
<dbReference type="GO" id="GO:0005788">
    <property type="term" value="C:endoplasmic reticulum lumen"/>
    <property type="evidence" value="ECO:0007669"/>
    <property type="project" value="TreeGrafter"/>
</dbReference>
<keyword evidence="5" id="KW-1185">Reference proteome</keyword>
<dbReference type="EMBL" id="LODT01000025">
    <property type="protein sequence ID" value="KYQ93623.1"/>
    <property type="molecule type" value="Genomic_DNA"/>
</dbReference>
<accession>A0A151ZI30</accession>
<dbReference type="GO" id="GO:0015035">
    <property type="term" value="F:protein-disulfide reductase activity"/>
    <property type="evidence" value="ECO:0007669"/>
    <property type="project" value="TreeGrafter"/>
</dbReference>
<dbReference type="OMA" id="IPDWIET"/>
<feature type="domain" description="Thioredoxin" evidence="3">
    <location>
        <begin position="3"/>
        <end position="148"/>
    </location>
</feature>
<dbReference type="GO" id="GO:0034976">
    <property type="term" value="P:response to endoplasmic reticulum stress"/>
    <property type="evidence" value="ECO:0007669"/>
    <property type="project" value="TreeGrafter"/>
</dbReference>
<dbReference type="SUPFAM" id="SSF52833">
    <property type="entry name" value="Thioredoxin-like"/>
    <property type="match status" value="3"/>
</dbReference>
<dbReference type="Pfam" id="PF00085">
    <property type="entry name" value="Thioredoxin"/>
    <property type="match status" value="1"/>
</dbReference>
<dbReference type="PANTHER" id="PTHR45815:SF3">
    <property type="entry name" value="PROTEIN DISULFIDE-ISOMERASE A6"/>
    <property type="match status" value="1"/>
</dbReference>
<dbReference type="PANTHER" id="PTHR45815">
    <property type="entry name" value="PROTEIN DISULFIDE-ISOMERASE A6"/>
    <property type="match status" value="1"/>
</dbReference>
<evidence type="ECO:0000313" key="5">
    <source>
        <dbReference type="Proteomes" id="UP000076078"/>
    </source>
</evidence>
<dbReference type="InterPro" id="IPR036249">
    <property type="entry name" value="Thioredoxin-like_sf"/>
</dbReference>
<evidence type="ECO:0000256" key="1">
    <source>
        <dbReference type="SAM" id="MobiDB-lite"/>
    </source>
</evidence>
<reference evidence="4 5" key="1">
    <citation type="submission" date="2015-12" db="EMBL/GenBank/DDBJ databases">
        <title>Dictyostelia acquired genes for synthesis and detection of signals that induce cell-type specialization by lateral gene transfer from prokaryotes.</title>
        <authorList>
            <person name="Gloeckner G."/>
            <person name="Schaap P."/>
        </authorList>
    </citation>
    <scope>NUCLEOTIDE SEQUENCE [LARGE SCALE GENOMIC DNA]</scope>
    <source>
        <strain evidence="4 5">TK</strain>
    </source>
</reference>
<name>A0A151ZI30_TIELA</name>
<proteinExistence type="predicted"/>
<dbReference type="InterPro" id="IPR017937">
    <property type="entry name" value="Thioredoxin_CS"/>
</dbReference>
<dbReference type="InParanoid" id="A0A151ZI30"/>